<dbReference type="EMBL" id="JAFLHG010000020">
    <property type="protein sequence ID" value="MBT8799425.1"/>
    <property type="molecule type" value="Genomic_DNA"/>
</dbReference>
<gene>
    <name evidence="2" type="ORF">J0P97_15310</name>
</gene>
<feature type="domain" description="Glyoxalase/fosfomycin resistance/dioxygenase" evidence="1">
    <location>
        <begin position="6"/>
        <end position="124"/>
    </location>
</feature>
<reference evidence="2 3" key="1">
    <citation type="submission" date="2021-03" db="EMBL/GenBank/DDBJ databases">
        <title>Microbacterium pauli sp. nov., isolated from microfiltered milk.</title>
        <authorList>
            <person name="Bellassi P."/>
            <person name="Fontana A."/>
            <person name="Callegari M.L."/>
            <person name="Lorenzo M."/>
            <person name="Cappa F."/>
        </authorList>
    </citation>
    <scope>NUCLEOTIDE SEQUENCE [LARGE SCALE GENOMIC DNA]</scope>
    <source>
        <strain evidence="2 3">DSM 18909</strain>
    </source>
</reference>
<evidence type="ECO:0000313" key="2">
    <source>
        <dbReference type="EMBL" id="MBT8799425.1"/>
    </source>
</evidence>
<dbReference type="Pfam" id="PF00903">
    <property type="entry name" value="Glyoxalase"/>
    <property type="match status" value="1"/>
</dbReference>
<name>A0ABS5XY13_9MICO</name>
<organism evidence="2 3">
    <name type="scientific">Microbacterium flavum</name>
    <dbReference type="NCBI Taxonomy" id="415216"/>
    <lineage>
        <taxon>Bacteria</taxon>
        <taxon>Bacillati</taxon>
        <taxon>Actinomycetota</taxon>
        <taxon>Actinomycetes</taxon>
        <taxon>Micrococcales</taxon>
        <taxon>Microbacteriaceae</taxon>
        <taxon>Microbacterium</taxon>
    </lineage>
</organism>
<evidence type="ECO:0000313" key="3">
    <source>
        <dbReference type="Proteomes" id="UP000740605"/>
    </source>
</evidence>
<dbReference type="PANTHER" id="PTHR36503:SF2">
    <property type="entry name" value="BLR2408 PROTEIN"/>
    <property type="match status" value="1"/>
</dbReference>
<dbReference type="SUPFAM" id="SSF54593">
    <property type="entry name" value="Glyoxalase/Bleomycin resistance protein/Dihydroxybiphenyl dioxygenase"/>
    <property type="match status" value="1"/>
</dbReference>
<comment type="caution">
    <text evidence="2">The sequence shown here is derived from an EMBL/GenBank/DDBJ whole genome shotgun (WGS) entry which is preliminary data.</text>
</comment>
<accession>A0ABS5XY13</accession>
<sequence>MPTLFINMPVTDLDRAKAFWEALGFEINPAFTDHNAACVIIEKDHSYAMIVTREFYQTFTDLPLGDPAKNPTSGTSIFVDSREEVDAAVARGIAAGGREAQPAADYGFMYQRNVTDPDGNIIDFGWMDPVAAEQGPAAYMESAGIDPHAEQNS</sequence>
<evidence type="ECO:0000259" key="1">
    <source>
        <dbReference type="Pfam" id="PF00903"/>
    </source>
</evidence>
<dbReference type="PANTHER" id="PTHR36503">
    <property type="entry name" value="BLR2520 PROTEIN"/>
    <property type="match status" value="1"/>
</dbReference>
<keyword evidence="3" id="KW-1185">Reference proteome</keyword>
<dbReference type="Gene3D" id="3.10.180.10">
    <property type="entry name" value="2,3-Dihydroxybiphenyl 1,2-Dioxygenase, domain 1"/>
    <property type="match status" value="1"/>
</dbReference>
<dbReference type="Proteomes" id="UP000740605">
    <property type="component" value="Unassembled WGS sequence"/>
</dbReference>
<proteinExistence type="predicted"/>
<dbReference type="InterPro" id="IPR004360">
    <property type="entry name" value="Glyas_Fos-R_dOase_dom"/>
</dbReference>
<protein>
    <submittedName>
        <fullName evidence="2">VOC family protein</fullName>
    </submittedName>
</protein>
<dbReference type="RefSeq" id="WP_215488655.1">
    <property type="nucleotide sequence ID" value="NZ_BAAAPJ010000002.1"/>
</dbReference>
<dbReference type="InterPro" id="IPR029068">
    <property type="entry name" value="Glyas_Bleomycin-R_OHBP_Dase"/>
</dbReference>